<sequence length="433" mass="51424">MKFVNRIQELDFLERKYKEPGAQLIIIYGRRRIGKTETVLQFSKPKPSIYFISTRSNEKDNIDNFFDALYEYFQDETLLRLEKNWENIFQFLSGKKERLILVIDEFPYLLESNRAVTSIFQRGWDLYLNKTNIMLILLGSSMSLMESEVLSAKSPLYGRRTGQWRITPLEFSHNREFYPNYTQQEQLYTYSCLGGVPAYLLQFDSSKDFWDNVHDKILSKGEFLFEETDFLLKEELREPKVYSSILKAISQSKTKFSEIMTQTGISKSSLSAYLETLERLDLVVREIPVTETVRSKKGRYFLKDNFFKFWYRYAFPNLRHLESGNSKYVLLKIKSDFNRYMGHSFEGIAIKFLTGTLQRMPFEFTDIGRWWYKEIEIDIVALNEDTGKILFCECKWSELKRKDANRILIDLKDKSTAVKWHKHERSEYFGLIA</sequence>
<comment type="caution">
    <text evidence="1">The sequence shown here is derived from an EMBL/GenBank/DDBJ whole genome shotgun (WGS) entry which is preliminary data.</text>
</comment>
<gene>
    <name evidence="1" type="ORF">C5S46_05175</name>
</gene>
<accession>A0AC61SAX5</accession>
<protein>
    <submittedName>
        <fullName evidence="1">ATP-binding protein</fullName>
    </submittedName>
</protein>
<keyword evidence="1" id="KW-0547">Nucleotide-binding</keyword>
<name>A0AC61SAX5_9EURY</name>
<proteinExistence type="predicted"/>
<evidence type="ECO:0000313" key="1">
    <source>
        <dbReference type="EMBL" id="TKY91569.1"/>
    </source>
</evidence>
<reference evidence="1" key="1">
    <citation type="submission" date="2018-09" db="EMBL/GenBank/DDBJ databases">
        <title>A genomic encyclopedia of anaerobic methanotrophic archaea.</title>
        <authorList>
            <person name="Skennerton C.T."/>
            <person name="Chadwick G.L."/>
            <person name="Laso-Perez R."/>
            <person name="Leu A.O."/>
            <person name="Speth D.R."/>
            <person name="Yu H."/>
            <person name="Morgan-Lang C."/>
            <person name="Hatzenpichler R."/>
            <person name="Goudeau D."/>
            <person name="Malmstrom R."/>
            <person name="Woyke T."/>
            <person name="Hallam S."/>
            <person name="Tyson G.W."/>
            <person name="Wegener G."/>
            <person name="Boetius A."/>
            <person name="Orphan V.J."/>
        </authorList>
    </citation>
    <scope>NUCLEOTIDE SEQUENCE</scope>
    <source>
        <strain evidence="1">CONS3730D10UFb2</strain>
    </source>
</reference>
<dbReference type="Proteomes" id="UP000315423">
    <property type="component" value="Unassembled WGS sequence"/>
</dbReference>
<organism evidence="1 2">
    <name type="scientific">Candidatus Methanomarinus sp</name>
    <dbReference type="NCBI Taxonomy" id="3386244"/>
    <lineage>
        <taxon>Archaea</taxon>
        <taxon>Methanobacteriati</taxon>
        <taxon>Methanobacteriota</taxon>
        <taxon>Stenosarchaea group</taxon>
        <taxon>Methanomicrobia</taxon>
        <taxon>Methanosarcinales</taxon>
        <taxon>ANME-2 cluster</taxon>
        <taxon>Candidatus Methanocomedenaceae</taxon>
        <taxon>Candidatus Methanomarinus</taxon>
    </lineage>
</organism>
<dbReference type="EMBL" id="QYBA01000172">
    <property type="protein sequence ID" value="TKY91569.1"/>
    <property type="molecule type" value="Genomic_DNA"/>
</dbReference>
<feature type="non-terminal residue" evidence="1">
    <location>
        <position position="433"/>
    </location>
</feature>
<keyword evidence="1" id="KW-0067">ATP-binding</keyword>
<evidence type="ECO:0000313" key="2">
    <source>
        <dbReference type="Proteomes" id="UP000315423"/>
    </source>
</evidence>